<dbReference type="SUPFAM" id="SSF56601">
    <property type="entry name" value="beta-lactamase/transpeptidase-like"/>
    <property type="match status" value="1"/>
</dbReference>
<evidence type="ECO:0000313" key="2">
    <source>
        <dbReference type="EMBL" id="MDV6231511.1"/>
    </source>
</evidence>
<name>A0ABU4AZ91_9NOCA</name>
<gene>
    <name evidence="2" type="ORF">R3P95_13195</name>
</gene>
<organism evidence="2 3">
    <name type="scientific">Rhodococcus cercidiphylli</name>
    <dbReference type="NCBI Taxonomy" id="489916"/>
    <lineage>
        <taxon>Bacteria</taxon>
        <taxon>Bacillati</taxon>
        <taxon>Actinomycetota</taxon>
        <taxon>Actinomycetes</taxon>
        <taxon>Mycobacteriales</taxon>
        <taxon>Nocardiaceae</taxon>
        <taxon>Rhodococcus</taxon>
    </lineage>
</organism>
<feature type="chain" id="PRO_5046040081" description="Serine hydrolase" evidence="1">
    <location>
        <begin position="32"/>
        <end position="311"/>
    </location>
</feature>
<reference evidence="2 3" key="1">
    <citation type="submission" date="2023-10" db="EMBL/GenBank/DDBJ databases">
        <title>Development of a sustainable strategy for remediation of hydrocarbon-contaminated territories based on the waste exchange concept.</title>
        <authorList>
            <person name="Krivoruchko A."/>
        </authorList>
    </citation>
    <scope>NUCLEOTIDE SEQUENCE [LARGE SCALE GENOMIC DNA]</scope>
    <source>
        <strain evidence="2 3">IEGM 1322</strain>
    </source>
</reference>
<sequence length="311" mass="31034">MSTSSSSARRVGRVGAVALALCALVSGCTIATDDGPASEAPLVSETSAAPVPPVFPPTSDAEIWTTAPPVEPLPAEDLAAEFGALESTAGGPIGLALVPVGGGPPTVLGTWTSGAGWSTVKVPLAVAAIRRGGDTVVGDATAAIESSDNAAAENLWGSLGDSAAAGGAVEAVLRQGGDAATAVQRERIRPEFSAFGQTEWSTQDQATFAAGLSCIPDAAPVVEMMNSVAPEQQWGLAKMSDAAFKGGWGPSVRGGYDVRQVGIVTTVAGRVGVAIAAQPNSGSFTDGTAMLDAVGSWLESHSNQLPAGHCL</sequence>
<dbReference type="EMBL" id="JAWLKE010000004">
    <property type="protein sequence ID" value="MDV6231511.1"/>
    <property type="molecule type" value="Genomic_DNA"/>
</dbReference>
<keyword evidence="1" id="KW-0732">Signal</keyword>
<evidence type="ECO:0000256" key="1">
    <source>
        <dbReference type="SAM" id="SignalP"/>
    </source>
</evidence>
<feature type="signal peptide" evidence="1">
    <location>
        <begin position="1"/>
        <end position="31"/>
    </location>
</feature>
<proteinExistence type="predicted"/>
<evidence type="ECO:0008006" key="4">
    <source>
        <dbReference type="Google" id="ProtNLM"/>
    </source>
</evidence>
<comment type="caution">
    <text evidence="2">The sequence shown here is derived from an EMBL/GenBank/DDBJ whole genome shotgun (WGS) entry which is preliminary data.</text>
</comment>
<keyword evidence="3" id="KW-1185">Reference proteome</keyword>
<dbReference type="Proteomes" id="UP001185899">
    <property type="component" value="Unassembled WGS sequence"/>
</dbReference>
<protein>
    <recommendedName>
        <fullName evidence="4">Serine hydrolase</fullName>
    </recommendedName>
</protein>
<dbReference type="InterPro" id="IPR012338">
    <property type="entry name" value="Beta-lactam/transpept-like"/>
</dbReference>
<evidence type="ECO:0000313" key="3">
    <source>
        <dbReference type="Proteomes" id="UP001185899"/>
    </source>
</evidence>
<accession>A0ABU4AZ91</accession>
<dbReference type="Gene3D" id="3.40.710.10">
    <property type="entry name" value="DD-peptidase/beta-lactamase superfamily"/>
    <property type="match status" value="1"/>
</dbReference>